<feature type="transmembrane region" description="Helical" evidence="2">
    <location>
        <begin position="204"/>
        <end position="226"/>
    </location>
</feature>
<dbReference type="GO" id="GO:0005886">
    <property type="term" value="C:plasma membrane"/>
    <property type="evidence" value="ECO:0007669"/>
    <property type="project" value="TreeGrafter"/>
</dbReference>
<name>A0A9D1ZY29_9FIRM</name>
<dbReference type="PANTHER" id="PTHR11328:SF24">
    <property type="entry name" value="MAJOR FACILITATOR SUPERFAMILY (MFS) PROFILE DOMAIN-CONTAINING PROTEIN"/>
    <property type="match status" value="1"/>
</dbReference>
<dbReference type="EMBL" id="DXCQ01000005">
    <property type="protein sequence ID" value="HIY96144.1"/>
    <property type="molecule type" value="Genomic_DNA"/>
</dbReference>
<feature type="transmembrane region" description="Helical" evidence="2">
    <location>
        <begin position="471"/>
        <end position="494"/>
    </location>
</feature>
<organism evidence="3 4">
    <name type="scientific">Candidatus Borkfalkia excrementigallinarum</name>
    <dbReference type="NCBI Taxonomy" id="2838506"/>
    <lineage>
        <taxon>Bacteria</taxon>
        <taxon>Bacillati</taxon>
        <taxon>Bacillota</taxon>
        <taxon>Clostridia</taxon>
        <taxon>Christensenellales</taxon>
        <taxon>Christensenellaceae</taxon>
        <taxon>Candidatus Borkfalkia</taxon>
    </lineage>
</organism>
<feature type="transmembrane region" description="Helical" evidence="2">
    <location>
        <begin position="103"/>
        <end position="123"/>
    </location>
</feature>
<accession>A0A9D1ZY29</accession>
<feature type="transmembrane region" description="Helical" evidence="2">
    <location>
        <begin position="294"/>
        <end position="314"/>
    </location>
</feature>
<reference evidence="3" key="2">
    <citation type="submission" date="2021-04" db="EMBL/GenBank/DDBJ databases">
        <authorList>
            <person name="Gilroy R."/>
        </authorList>
    </citation>
    <scope>NUCLEOTIDE SEQUENCE</scope>
    <source>
        <strain evidence="3">1345</strain>
    </source>
</reference>
<feature type="transmembrane region" description="Helical" evidence="2">
    <location>
        <begin position="170"/>
        <end position="198"/>
    </location>
</feature>
<dbReference type="Proteomes" id="UP000886750">
    <property type="component" value="Unassembled WGS sequence"/>
</dbReference>
<keyword evidence="2" id="KW-0812">Transmembrane</keyword>
<dbReference type="AlphaFoldDB" id="A0A9D1ZY29"/>
<feature type="transmembrane region" description="Helical" evidence="2">
    <location>
        <begin position="395"/>
        <end position="413"/>
    </location>
</feature>
<proteinExistence type="predicted"/>
<dbReference type="InterPro" id="IPR036259">
    <property type="entry name" value="MFS_trans_sf"/>
</dbReference>
<feature type="transmembrane region" description="Helical" evidence="2">
    <location>
        <begin position="129"/>
        <end position="149"/>
    </location>
</feature>
<evidence type="ECO:0000313" key="4">
    <source>
        <dbReference type="Proteomes" id="UP000886750"/>
    </source>
</evidence>
<keyword evidence="2" id="KW-0472">Membrane</keyword>
<evidence type="ECO:0000256" key="1">
    <source>
        <dbReference type="SAM" id="MobiDB-lite"/>
    </source>
</evidence>
<protein>
    <submittedName>
        <fullName evidence="3">MFS transporter</fullName>
    </submittedName>
</protein>
<gene>
    <name evidence="3" type="ORF">H9729_00480</name>
</gene>
<dbReference type="GO" id="GO:0008643">
    <property type="term" value="P:carbohydrate transport"/>
    <property type="evidence" value="ECO:0007669"/>
    <property type="project" value="InterPro"/>
</dbReference>
<dbReference type="SUPFAM" id="SSF103473">
    <property type="entry name" value="MFS general substrate transporter"/>
    <property type="match status" value="1"/>
</dbReference>
<feature type="transmembrane region" description="Helical" evidence="2">
    <location>
        <begin position="326"/>
        <end position="345"/>
    </location>
</feature>
<sequence length="660" mass="73601">MATAGKMLSGRIFNSRIRSRNVEGKEKWIGYLIGPCGALLINAILGGSFLNQYWTDVLKIGGLWGGAFLVVFPIISKIIDAITNFIMGWIIDRTKSKQGKARPYLLLSAILVPVTGILLYTVPDMAVEWQAVWVMISYNLFFSFAYTIYNMSHSMMVPLSTRNSTQRGVLSVFNQIATVMVTGILAALIFPTVILPIIGSSKGAWIGAMSIICIAMLPLMVLEYYYTKERVTEELGKTETVKVPYVMQIKAVFTDKYMVLLLVYFLIYTIGSTLKNTALVYYCNYVLGTYNDGVTQMLISVIGGIPMGIGIFAVWPLAKRFGKKNVSVAGFILYALGSAICWMVPSNIGVVLTGQFIKNIGGLPCAYIFMSLFADSFDHLEWKTGYRSDTLAMSIYSTIVVVLLGVGVAIFNACLNASGYIPPVNAATIADAEAVLAENGWLAQLALGDYEALVDGTFTIGIQQPDSTLNVISFLFVGLEVITGIISAVLLAFVNVEKTLTKKQTIIRERQKKACEDSGKVWVEPEVQIEMEQKAADEEAEEIYRKELKERCEKKGLDYNLELEKHIESIRVKEEKQAEKEKLAKIKAEEKEKIAADKQADKLAKMTPEQRAKRDARMEKRRAREDAAWEIERKKGERTYNKMQAMLKEYLAAKKGKMKE</sequence>
<comment type="caution">
    <text evidence="3">The sequence shown here is derived from an EMBL/GenBank/DDBJ whole genome shotgun (WGS) entry which is preliminary data.</text>
</comment>
<feature type="transmembrane region" description="Helical" evidence="2">
    <location>
        <begin position="62"/>
        <end position="91"/>
    </location>
</feature>
<feature type="region of interest" description="Disordered" evidence="1">
    <location>
        <begin position="594"/>
        <end position="625"/>
    </location>
</feature>
<evidence type="ECO:0000256" key="2">
    <source>
        <dbReference type="SAM" id="Phobius"/>
    </source>
</evidence>
<dbReference type="Pfam" id="PF13347">
    <property type="entry name" value="MFS_2"/>
    <property type="match status" value="1"/>
</dbReference>
<feature type="transmembrane region" description="Helical" evidence="2">
    <location>
        <begin position="28"/>
        <end position="50"/>
    </location>
</feature>
<dbReference type="InterPro" id="IPR039672">
    <property type="entry name" value="MFS_2"/>
</dbReference>
<reference evidence="3" key="1">
    <citation type="journal article" date="2021" name="PeerJ">
        <title>Extensive microbial diversity within the chicken gut microbiome revealed by metagenomics and culture.</title>
        <authorList>
            <person name="Gilroy R."/>
            <person name="Ravi A."/>
            <person name="Getino M."/>
            <person name="Pursley I."/>
            <person name="Horton D.L."/>
            <person name="Alikhan N.F."/>
            <person name="Baker D."/>
            <person name="Gharbi K."/>
            <person name="Hall N."/>
            <person name="Watson M."/>
            <person name="Adriaenssens E.M."/>
            <person name="Foster-Nyarko E."/>
            <person name="Jarju S."/>
            <person name="Secka A."/>
            <person name="Antonio M."/>
            <person name="Oren A."/>
            <person name="Chaudhuri R.R."/>
            <person name="La Ragione R."/>
            <person name="Hildebrand F."/>
            <person name="Pallen M.J."/>
        </authorList>
    </citation>
    <scope>NUCLEOTIDE SEQUENCE</scope>
    <source>
        <strain evidence="3">1345</strain>
    </source>
</reference>
<keyword evidence="2" id="KW-1133">Transmembrane helix</keyword>
<dbReference type="PANTHER" id="PTHR11328">
    <property type="entry name" value="MAJOR FACILITATOR SUPERFAMILY DOMAIN-CONTAINING PROTEIN"/>
    <property type="match status" value="1"/>
</dbReference>
<feature type="transmembrane region" description="Helical" evidence="2">
    <location>
        <begin position="357"/>
        <end position="374"/>
    </location>
</feature>
<evidence type="ECO:0000313" key="3">
    <source>
        <dbReference type="EMBL" id="HIY96144.1"/>
    </source>
</evidence>
<dbReference type="GO" id="GO:0015293">
    <property type="term" value="F:symporter activity"/>
    <property type="evidence" value="ECO:0007669"/>
    <property type="project" value="InterPro"/>
</dbReference>
<dbReference type="Gene3D" id="1.20.1250.20">
    <property type="entry name" value="MFS general substrate transporter like domains"/>
    <property type="match status" value="2"/>
</dbReference>
<feature type="transmembrane region" description="Helical" evidence="2">
    <location>
        <begin position="257"/>
        <end position="274"/>
    </location>
</feature>